<gene>
    <name evidence="2" type="ORF">OPV22_034861</name>
</gene>
<reference evidence="2 3" key="1">
    <citation type="submission" date="2022-12" db="EMBL/GenBank/DDBJ databases">
        <title>Chromosome-scale assembly of the Ensete ventricosum genome.</title>
        <authorList>
            <person name="Dussert Y."/>
            <person name="Stocks J."/>
            <person name="Wendawek A."/>
            <person name="Woldeyes F."/>
            <person name="Nichols R.A."/>
            <person name="Borrell J.S."/>
        </authorList>
    </citation>
    <scope>NUCLEOTIDE SEQUENCE [LARGE SCALE GENOMIC DNA]</scope>
    <source>
        <strain evidence="3">cv. Maze</strain>
        <tissue evidence="2">Seeds</tissue>
    </source>
</reference>
<accession>A0AAV8P0K4</accession>
<evidence type="ECO:0000313" key="2">
    <source>
        <dbReference type="EMBL" id="KAJ8455945.1"/>
    </source>
</evidence>
<name>A0AAV8P0K4_ENSVE</name>
<keyword evidence="3" id="KW-1185">Reference proteome</keyword>
<evidence type="ECO:0000313" key="3">
    <source>
        <dbReference type="Proteomes" id="UP001222027"/>
    </source>
</evidence>
<comment type="caution">
    <text evidence="2">The sequence shown here is derived from an EMBL/GenBank/DDBJ whole genome shotgun (WGS) entry which is preliminary data.</text>
</comment>
<dbReference type="AlphaFoldDB" id="A0AAV8P0K4"/>
<dbReference type="EMBL" id="JAQQAF010000016">
    <property type="protein sequence ID" value="KAJ8455945.1"/>
    <property type="molecule type" value="Genomic_DNA"/>
</dbReference>
<sequence>MRLPGSTIYKNRFKDHFTSIIKCHRWSAEQQKRGDATAVGSTDHVKQHPETLGSSSSARSSCSPFKVYVLEQDDRLL</sequence>
<protein>
    <submittedName>
        <fullName evidence="2">Uncharacterized protein</fullName>
    </submittedName>
</protein>
<dbReference type="Proteomes" id="UP001222027">
    <property type="component" value="Unassembled WGS sequence"/>
</dbReference>
<organism evidence="2 3">
    <name type="scientific">Ensete ventricosum</name>
    <name type="common">Abyssinian banana</name>
    <name type="synonym">Musa ensete</name>
    <dbReference type="NCBI Taxonomy" id="4639"/>
    <lineage>
        <taxon>Eukaryota</taxon>
        <taxon>Viridiplantae</taxon>
        <taxon>Streptophyta</taxon>
        <taxon>Embryophyta</taxon>
        <taxon>Tracheophyta</taxon>
        <taxon>Spermatophyta</taxon>
        <taxon>Magnoliopsida</taxon>
        <taxon>Liliopsida</taxon>
        <taxon>Zingiberales</taxon>
        <taxon>Musaceae</taxon>
        <taxon>Ensete</taxon>
    </lineage>
</organism>
<feature type="region of interest" description="Disordered" evidence="1">
    <location>
        <begin position="31"/>
        <end position="61"/>
    </location>
</feature>
<evidence type="ECO:0000256" key="1">
    <source>
        <dbReference type="SAM" id="MobiDB-lite"/>
    </source>
</evidence>
<proteinExistence type="predicted"/>